<accession>A0A7G5IMF4</accession>
<dbReference type="AlphaFoldDB" id="A0A7G5IMF4"/>
<sequence>MSGRSDLILWRVWVPAWSWAPLSGEGAARFGGRWNARGQAAIYGALELATAWSEYNQGLSQHPGLVARLHVRGARLADVRDADLRVAHGVPDDLGGDSWRAAMTAAGVAPTQAAALRMMAAGYDGLLAPSFMAPGGKTAVLWRWNRDGAPGVMVEDPEGRLPRDGASWSG</sequence>
<dbReference type="EMBL" id="CP059851">
    <property type="protein sequence ID" value="QMW24546.1"/>
    <property type="molecule type" value="Genomic_DNA"/>
</dbReference>
<evidence type="ECO:0000313" key="3">
    <source>
        <dbReference type="Proteomes" id="UP000515292"/>
    </source>
</evidence>
<proteinExistence type="predicted"/>
<dbReference type="SMART" id="SM00953">
    <property type="entry name" value="RES"/>
    <property type="match status" value="1"/>
</dbReference>
<evidence type="ECO:0000313" key="2">
    <source>
        <dbReference type="EMBL" id="QMW24546.1"/>
    </source>
</evidence>
<dbReference type="KEGG" id="sand:H3309_05910"/>
<gene>
    <name evidence="2" type="ORF">H3309_05910</name>
</gene>
<keyword evidence="3" id="KW-1185">Reference proteome</keyword>
<reference evidence="2 3" key="1">
    <citation type="submission" date="2020-07" db="EMBL/GenBank/DDBJ databases">
        <title>Complete genome sequence for Sandaracinobacter sp. M6.</title>
        <authorList>
            <person name="Tang Y."/>
            <person name="Liu Q."/>
            <person name="Guo Z."/>
            <person name="Lei P."/>
            <person name="Huang B."/>
        </authorList>
    </citation>
    <scope>NUCLEOTIDE SEQUENCE [LARGE SCALE GENOMIC DNA]</scope>
    <source>
        <strain evidence="2 3">M6</strain>
    </source>
</reference>
<dbReference type="InterPro" id="IPR014914">
    <property type="entry name" value="RES_dom"/>
</dbReference>
<organism evidence="2 3">
    <name type="scientific">Sandaracinobacteroides saxicola</name>
    <dbReference type="NCBI Taxonomy" id="2759707"/>
    <lineage>
        <taxon>Bacteria</taxon>
        <taxon>Pseudomonadati</taxon>
        <taxon>Pseudomonadota</taxon>
        <taxon>Alphaproteobacteria</taxon>
        <taxon>Sphingomonadales</taxon>
        <taxon>Sphingosinicellaceae</taxon>
        <taxon>Sandaracinobacteroides</taxon>
    </lineage>
</organism>
<dbReference type="Proteomes" id="UP000515292">
    <property type="component" value="Chromosome"/>
</dbReference>
<dbReference type="Pfam" id="PF08808">
    <property type="entry name" value="RES"/>
    <property type="match status" value="1"/>
</dbReference>
<name>A0A7G5IMF4_9SPHN</name>
<protein>
    <submittedName>
        <fullName evidence="2">RES domain-containing protein</fullName>
    </submittedName>
</protein>
<evidence type="ECO:0000259" key="1">
    <source>
        <dbReference type="SMART" id="SM00953"/>
    </source>
</evidence>
<feature type="domain" description="RES" evidence="1">
    <location>
        <begin position="21"/>
        <end position="156"/>
    </location>
</feature>